<proteinExistence type="predicted"/>
<protein>
    <recommendedName>
        <fullName evidence="2">DUF3615 domain-containing protein</fullName>
    </recommendedName>
</protein>
<dbReference type="PANTHER" id="PTHR34710:SF15">
    <property type="entry name" value="OS03G0834100 PROTEIN"/>
    <property type="match status" value="1"/>
</dbReference>
<dbReference type="AlphaFoldDB" id="A0AAQ3WFD5"/>
<dbReference type="Pfam" id="PF12274">
    <property type="entry name" value="DUF3615"/>
    <property type="match status" value="1"/>
</dbReference>
<accession>A0AAQ3WFD5</accession>
<evidence type="ECO:0000259" key="2">
    <source>
        <dbReference type="Pfam" id="PF12274"/>
    </source>
</evidence>
<dbReference type="Proteomes" id="UP001341281">
    <property type="component" value="Chromosome 02"/>
</dbReference>
<gene>
    <name evidence="3" type="ORF">U9M48_009571</name>
</gene>
<organism evidence="3 4">
    <name type="scientific">Paspalum notatum var. saurae</name>
    <dbReference type="NCBI Taxonomy" id="547442"/>
    <lineage>
        <taxon>Eukaryota</taxon>
        <taxon>Viridiplantae</taxon>
        <taxon>Streptophyta</taxon>
        <taxon>Embryophyta</taxon>
        <taxon>Tracheophyta</taxon>
        <taxon>Spermatophyta</taxon>
        <taxon>Magnoliopsida</taxon>
        <taxon>Liliopsida</taxon>
        <taxon>Poales</taxon>
        <taxon>Poaceae</taxon>
        <taxon>PACMAD clade</taxon>
        <taxon>Panicoideae</taxon>
        <taxon>Andropogonodae</taxon>
        <taxon>Paspaleae</taxon>
        <taxon>Paspalinae</taxon>
        <taxon>Paspalum</taxon>
    </lineage>
</organism>
<sequence length="219" mass="23428">MEGAAEEMTRPLRKAAAAASPAGDRPVKSRRGGAPPPLDLKAPASAWTAAGSGSSIRISEAQCLRSGRRIFVALPRKAGPLQLTKRQKAVYNISWRSPAACAKAALEHYNRTNEDEHELVKALEPAAFLCIGGMWIHANFIAKPKGGTGCADRAPKHFFTELKGDTDEKGKQKLLCVSCIKMDRANPKTKPVRGCKRCPIFHPAAGGYKGAAEGDREAA</sequence>
<keyword evidence="4" id="KW-1185">Reference proteome</keyword>
<evidence type="ECO:0000313" key="3">
    <source>
        <dbReference type="EMBL" id="WVZ59428.1"/>
    </source>
</evidence>
<name>A0AAQ3WFD5_PASNO</name>
<evidence type="ECO:0000256" key="1">
    <source>
        <dbReference type="SAM" id="MobiDB-lite"/>
    </source>
</evidence>
<evidence type="ECO:0000313" key="4">
    <source>
        <dbReference type="Proteomes" id="UP001341281"/>
    </source>
</evidence>
<dbReference type="InterPro" id="IPR022059">
    <property type="entry name" value="DUF3615"/>
</dbReference>
<dbReference type="PANTHER" id="PTHR34710">
    <property type="entry name" value="OS03G0834100 PROTEIN"/>
    <property type="match status" value="1"/>
</dbReference>
<dbReference type="EMBL" id="CP144746">
    <property type="protein sequence ID" value="WVZ59428.1"/>
    <property type="molecule type" value="Genomic_DNA"/>
</dbReference>
<feature type="region of interest" description="Disordered" evidence="1">
    <location>
        <begin position="1"/>
        <end position="42"/>
    </location>
</feature>
<feature type="domain" description="DUF3615" evidence="2">
    <location>
        <begin position="102"/>
        <end position="203"/>
    </location>
</feature>
<reference evidence="3 4" key="1">
    <citation type="submission" date="2024-02" db="EMBL/GenBank/DDBJ databases">
        <title>High-quality chromosome-scale genome assembly of Pensacola bahiagrass (Paspalum notatum Flugge var. saurae).</title>
        <authorList>
            <person name="Vega J.M."/>
            <person name="Podio M."/>
            <person name="Orjuela J."/>
            <person name="Siena L.A."/>
            <person name="Pessino S.C."/>
            <person name="Combes M.C."/>
            <person name="Mariac C."/>
            <person name="Albertini E."/>
            <person name="Pupilli F."/>
            <person name="Ortiz J.P.A."/>
            <person name="Leblanc O."/>
        </authorList>
    </citation>
    <scope>NUCLEOTIDE SEQUENCE [LARGE SCALE GENOMIC DNA]</scope>
    <source>
        <strain evidence="3">R1</strain>
        <tissue evidence="3">Leaf</tissue>
    </source>
</reference>